<proteinExistence type="predicted"/>
<dbReference type="Pfam" id="PF00455">
    <property type="entry name" value="DeoRC"/>
    <property type="match status" value="1"/>
</dbReference>
<evidence type="ECO:0000256" key="1">
    <source>
        <dbReference type="ARBA" id="ARBA00023015"/>
    </source>
</evidence>
<sequence length="262" mass="29403">MSVLSTERQEYILEQLEKEDRILVANLAKSLGVTPETIRRDLDILEKEKKLKRVHGGAVKYHQTNNEPHFEKKMNLNYDAKVAIGNKAAEYIQDGDTVMIDVGTTNIHLANAIRAVRGVTIVTNSLAAAEVLNNRLENKEFEGKVIVLGGVTNPAQKSIVGALTCKMLKDFRFDKVFLSCGGVTAEGVTDYDLEESNVSTAMIERANQVFLMADSSKLGYESFYRICSISTIDYMICDQDMPSKWREQQLDTMLQWIIAKDV</sequence>
<dbReference type="PANTHER" id="PTHR30363">
    <property type="entry name" value="HTH-TYPE TRANSCRIPTIONAL REGULATOR SRLR-RELATED"/>
    <property type="match status" value="1"/>
</dbReference>
<dbReference type="Pfam" id="PF08220">
    <property type="entry name" value="HTH_DeoR"/>
    <property type="match status" value="1"/>
</dbReference>
<gene>
    <name evidence="5" type="ORF">J2Z20_001714</name>
</gene>
<dbReference type="InterPro" id="IPR037171">
    <property type="entry name" value="NagB/RpiA_transferase-like"/>
</dbReference>
<dbReference type="InterPro" id="IPR001034">
    <property type="entry name" value="DeoR_HTH"/>
</dbReference>
<dbReference type="InterPro" id="IPR018356">
    <property type="entry name" value="Tscrpt_reg_HTH_DeoR_CS"/>
</dbReference>
<feature type="domain" description="HTH deoR-type" evidence="4">
    <location>
        <begin position="5"/>
        <end position="60"/>
    </location>
</feature>
<dbReference type="PANTHER" id="PTHR30363:SF44">
    <property type="entry name" value="AGA OPERON TRANSCRIPTIONAL REPRESSOR-RELATED"/>
    <property type="match status" value="1"/>
</dbReference>
<evidence type="ECO:0000313" key="6">
    <source>
        <dbReference type="Proteomes" id="UP001519273"/>
    </source>
</evidence>
<dbReference type="PROSITE" id="PS00894">
    <property type="entry name" value="HTH_DEOR_1"/>
    <property type="match status" value="1"/>
</dbReference>
<dbReference type="PRINTS" id="PR00037">
    <property type="entry name" value="HTHLACR"/>
</dbReference>
<protein>
    <submittedName>
        <fullName evidence="5">DeoR/GlpR family transcriptional regulator of sugar metabolism</fullName>
    </submittedName>
</protein>
<keyword evidence="3" id="KW-0804">Transcription</keyword>
<dbReference type="SMART" id="SM00420">
    <property type="entry name" value="HTH_DEOR"/>
    <property type="match status" value="1"/>
</dbReference>
<organism evidence="5 6">
    <name type="scientific">Paenibacillus sediminis</name>
    <dbReference type="NCBI Taxonomy" id="664909"/>
    <lineage>
        <taxon>Bacteria</taxon>
        <taxon>Bacillati</taxon>
        <taxon>Bacillota</taxon>
        <taxon>Bacilli</taxon>
        <taxon>Bacillales</taxon>
        <taxon>Paenibacillaceae</taxon>
        <taxon>Paenibacillus</taxon>
    </lineage>
</organism>
<comment type="caution">
    <text evidence="5">The sequence shown here is derived from an EMBL/GenBank/DDBJ whole genome shotgun (WGS) entry which is preliminary data.</text>
</comment>
<dbReference type="SMART" id="SM01134">
    <property type="entry name" value="DeoRC"/>
    <property type="match status" value="1"/>
</dbReference>
<dbReference type="Gene3D" id="3.40.50.1360">
    <property type="match status" value="1"/>
</dbReference>
<name>A0ABS4H2U7_9BACL</name>
<keyword evidence="6" id="KW-1185">Reference proteome</keyword>
<evidence type="ECO:0000313" key="5">
    <source>
        <dbReference type="EMBL" id="MBP1936833.1"/>
    </source>
</evidence>
<dbReference type="EMBL" id="JAGGKP010000002">
    <property type="protein sequence ID" value="MBP1936833.1"/>
    <property type="molecule type" value="Genomic_DNA"/>
</dbReference>
<evidence type="ECO:0000256" key="2">
    <source>
        <dbReference type="ARBA" id="ARBA00023125"/>
    </source>
</evidence>
<dbReference type="InterPro" id="IPR014036">
    <property type="entry name" value="DeoR-like_C"/>
</dbReference>
<dbReference type="InterPro" id="IPR036390">
    <property type="entry name" value="WH_DNA-bd_sf"/>
</dbReference>
<dbReference type="SUPFAM" id="SSF46785">
    <property type="entry name" value="Winged helix' DNA-binding domain"/>
    <property type="match status" value="1"/>
</dbReference>
<dbReference type="SUPFAM" id="SSF100950">
    <property type="entry name" value="NagB/RpiA/CoA transferase-like"/>
    <property type="match status" value="1"/>
</dbReference>
<dbReference type="RefSeq" id="WP_209848061.1">
    <property type="nucleotide sequence ID" value="NZ_CBCRVE010000003.1"/>
</dbReference>
<dbReference type="InterPro" id="IPR036388">
    <property type="entry name" value="WH-like_DNA-bd_sf"/>
</dbReference>
<keyword evidence="1" id="KW-0805">Transcription regulation</keyword>
<dbReference type="PROSITE" id="PS51000">
    <property type="entry name" value="HTH_DEOR_2"/>
    <property type="match status" value="1"/>
</dbReference>
<evidence type="ECO:0000259" key="4">
    <source>
        <dbReference type="PROSITE" id="PS51000"/>
    </source>
</evidence>
<evidence type="ECO:0000256" key="3">
    <source>
        <dbReference type="ARBA" id="ARBA00023163"/>
    </source>
</evidence>
<dbReference type="Proteomes" id="UP001519273">
    <property type="component" value="Unassembled WGS sequence"/>
</dbReference>
<dbReference type="Gene3D" id="1.10.10.10">
    <property type="entry name" value="Winged helix-like DNA-binding domain superfamily/Winged helix DNA-binding domain"/>
    <property type="match status" value="1"/>
</dbReference>
<dbReference type="InterPro" id="IPR050313">
    <property type="entry name" value="Carb_Metab_HTH_regulators"/>
</dbReference>
<keyword evidence="2" id="KW-0238">DNA-binding</keyword>
<accession>A0ABS4H2U7</accession>
<reference evidence="5 6" key="1">
    <citation type="submission" date="2021-03" db="EMBL/GenBank/DDBJ databases">
        <title>Genomic Encyclopedia of Type Strains, Phase IV (KMG-IV): sequencing the most valuable type-strain genomes for metagenomic binning, comparative biology and taxonomic classification.</title>
        <authorList>
            <person name="Goeker M."/>
        </authorList>
    </citation>
    <scope>NUCLEOTIDE SEQUENCE [LARGE SCALE GENOMIC DNA]</scope>
    <source>
        <strain evidence="5 6">DSM 23491</strain>
    </source>
</reference>